<dbReference type="RefSeq" id="XP_016896946.1">
    <property type="nucleotide sequence ID" value="XM_017041457.2"/>
</dbReference>
<keyword evidence="1" id="KW-1133">Transmembrane helix</keyword>
<name>A0A3P8WVA8_CYNSE</name>
<keyword evidence="1" id="KW-0812">Transmembrane</keyword>
<organism evidence="3 4">
    <name type="scientific">Cynoglossus semilaevis</name>
    <name type="common">Tongue sole</name>
    <dbReference type="NCBI Taxonomy" id="244447"/>
    <lineage>
        <taxon>Eukaryota</taxon>
        <taxon>Metazoa</taxon>
        <taxon>Chordata</taxon>
        <taxon>Craniata</taxon>
        <taxon>Vertebrata</taxon>
        <taxon>Euteleostomi</taxon>
        <taxon>Actinopterygii</taxon>
        <taxon>Neopterygii</taxon>
        <taxon>Teleostei</taxon>
        <taxon>Neoteleostei</taxon>
        <taxon>Acanthomorphata</taxon>
        <taxon>Carangaria</taxon>
        <taxon>Pleuronectiformes</taxon>
        <taxon>Pleuronectoidei</taxon>
        <taxon>Cynoglossidae</taxon>
        <taxon>Cynoglossinae</taxon>
        <taxon>Cynoglossus</taxon>
    </lineage>
</organism>
<reference evidence="3" key="3">
    <citation type="submission" date="2025-09" db="UniProtKB">
        <authorList>
            <consortium name="Ensembl"/>
        </authorList>
    </citation>
    <scope>IDENTIFICATION</scope>
</reference>
<sequence>MAAATRDLHPLPLPLLIFCLFFISGCSSLPTAAGAAGKEIRGLRRPRSETRVFTTEDYDNLEYRVTPSPPGKNVSPNRGGQKCAYDSCLEGQISCAKLAASTGCLCPGFTLHDVAPEAPRLVSVSWNGSDVVVQWCAPYSYVTAYTVTVGGEERKQFGKELRSGAVGDIENISEVCVLAVNDSGASAASCSMYRPVDRGLPVRAGIIAGGVGFLLLLLLLVFIYRRRRATGHRR</sequence>
<evidence type="ECO:0000256" key="1">
    <source>
        <dbReference type="SAM" id="Phobius"/>
    </source>
</evidence>
<dbReference type="OMA" id="WRHKRQR"/>
<dbReference type="OrthoDB" id="676979at2759"/>
<proteinExistence type="predicted"/>
<dbReference type="Proteomes" id="UP000265120">
    <property type="component" value="Chromosome 19"/>
</dbReference>
<evidence type="ECO:0000256" key="2">
    <source>
        <dbReference type="SAM" id="SignalP"/>
    </source>
</evidence>
<dbReference type="PROSITE" id="PS51257">
    <property type="entry name" value="PROKAR_LIPOPROTEIN"/>
    <property type="match status" value="1"/>
</dbReference>
<protein>
    <submittedName>
        <fullName evidence="3">LRRN4 C-terminal-like protein</fullName>
    </submittedName>
</protein>
<feature type="chain" id="PRO_5018055884" evidence="2">
    <location>
        <begin position="29"/>
        <end position="234"/>
    </location>
</feature>
<dbReference type="CDD" id="cd00063">
    <property type="entry name" value="FN3"/>
    <property type="match status" value="1"/>
</dbReference>
<evidence type="ECO:0000313" key="4">
    <source>
        <dbReference type="Proteomes" id="UP000265120"/>
    </source>
</evidence>
<feature type="transmembrane region" description="Helical" evidence="1">
    <location>
        <begin position="200"/>
        <end position="224"/>
    </location>
</feature>
<dbReference type="AlphaFoldDB" id="A0A3P8WVA8"/>
<dbReference type="Ensembl" id="ENSCSET00000031806.1">
    <property type="protein sequence ID" value="ENSCSEP00000031398.1"/>
    <property type="gene ID" value="ENSCSEG00000020107.1"/>
</dbReference>
<evidence type="ECO:0000313" key="3">
    <source>
        <dbReference type="Ensembl" id="ENSCSEP00000031398.1"/>
    </source>
</evidence>
<reference evidence="3 4" key="1">
    <citation type="journal article" date="2014" name="Nat. Genet.">
        <title>Whole-genome sequence of a flatfish provides insights into ZW sex chromosome evolution and adaptation to a benthic lifestyle.</title>
        <authorList>
            <person name="Chen S."/>
            <person name="Zhang G."/>
            <person name="Shao C."/>
            <person name="Huang Q."/>
            <person name="Liu G."/>
            <person name="Zhang P."/>
            <person name="Song W."/>
            <person name="An N."/>
            <person name="Chalopin D."/>
            <person name="Volff J.N."/>
            <person name="Hong Y."/>
            <person name="Li Q."/>
            <person name="Sha Z."/>
            <person name="Zhou H."/>
            <person name="Xie M."/>
            <person name="Yu Q."/>
            <person name="Liu Y."/>
            <person name="Xiang H."/>
            <person name="Wang N."/>
            <person name="Wu K."/>
            <person name="Yang C."/>
            <person name="Zhou Q."/>
            <person name="Liao X."/>
            <person name="Yang L."/>
            <person name="Hu Q."/>
            <person name="Zhang J."/>
            <person name="Meng L."/>
            <person name="Jin L."/>
            <person name="Tian Y."/>
            <person name="Lian J."/>
            <person name="Yang J."/>
            <person name="Miao G."/>
            <person name="Liu S."/>
            <person name="Liang Z."/>
            <person name="Yan F."/>
            <person name="Li Y."/>
            <person name="Sun B."/>
            <person name="Zhang H."/>
            <person name="Zhang J."/>
            <person name="Zhu Y."/>
            <person name="Du M."/>
            <person name="Zhao Y."/>
            <person name="Schartl M."/>
            <person name="Tang Q."/>
            <person name="Wang J."/>
        </authorList>
    </citation>
    <scope>NUCLEOTIDE SEQUENCE</scope>
</reference>
<keyword evidence="2" id="KW-0732">Signal</keyword>
<dbReference type="InParanoid" id="A0A3P8WVA8"/>
<reference evidence="3" key="2">
    <citation type="submission" date="2025-08" db="UniProtKB">
        <authorList>
            <consortium name="Ensembl"/>
        </authorList>
    </citation>
    <scope>IDENTIFICATION</scope>
</reference>
<feature type="signal peptide" evidence="2">
    <location>
        <begin position="1"/>
        <end position="28"/>
    </location>
</feature>
<dbReference type="GeneTree" id="ENSGT00940000170012"/>
<dbReference type="STRING" id="244447.ENSCSEP00000031398"/>
<dbReference type="GeneID" id="107990028"/>
<dbReference type="KEGG" id="csem:107990028"/>
<accession>A0A3P8WVA8</accession>
<dbReference type="InterPro" id="IPR003961">
    <property type="entry name" value="FN3_dom"/>
</dbReference>
<keyword evidence="4" id="KW-1185">Reference proteome</keyword>
<keyword evidence="1" id="KW-0472">Membrane</keyword>